<keyword evidence="2" id="KW-1185">Reference proteome</keyword>
<name>A0A7I7YY81_9MYCO</name>
<accession>A0A7I7YY81</accession>
<dbReference type="OrthoDB" id="4735234at2"/>
<proteinExistence type="predicted"/>
<dbReference type="AlphaFoldDB" id="A0A7I7YY81"/>
<reference evidence="1 2" key="1">
    <citation type="journal article" date="2019" name="Emerg. Microbes Infect.">
        <title>Comprehensive subspecies identification of 175 nontuberculous mycobacteria species based on 7547 genomic profiles.</title>
        <authorList>
            <person name="Matsumoto Y."/>
            <person name="Kinjo T."/>
            <person name="Motooka D."/>
            <person name="Nabeya D."/>
            <person name="Jung N."/>
            <person name="Uechi K."/>
            <person name="Horii T."/>
            <person name="Iida T."/>
            <person name="Fujita J."/>
            <person name="Nakamura S."/>
        </authorList>
    </citation>
    <scope>NUCLEOTIDE SEQUENCE [LARGE SCALE GENOMIC DNA]</scope>
    <source>
        <strain evidence="1 2">JCM 14742</strain>
    </source>
</reference>
<sequence length="96" mass="10152">MGNATTTIGAEQRSRRAETVAFWILAGLIMVIAFGEALAVLVATSAVVAAVAWLYRKVERRLERSDTQMAGVSHLPVLSMPGHASGSSPLRGHHAA</sequence>
<dbReference type="RefSeq" id="WP_085270474.1">
    <property type="nucleotide sequence ID" value="NZ_AP022614.1"/>
</dbReference>
<gene>
    <name evidence="1" type="ORF">MPRM_39810</name>
</gene>
<evidence type="ECO:0000313" key="2">
    <source>
        <dbReference type="Proteomes" id="UP000467105"/>
    </source>
</evidence>
<organism evidence="1 2">
    <name type="scientific">Mycobacterium parmense</name>
    <dbReference type="NCBI Taxonomy" id="185642"/>
    <lineage>
        <taxon>Bacteria</taxon>
        <taxon>Bacillati</taxon>
        <taxon>Actinomycetota</taxon>
        <taxon>Actinomycetes</taxon>
        <taxon>Mycobacteriales</taxon>
        <taxon>Mycobacteriaceae</taxon>
        <taxon>Mycobacterium</taxon>
        <taxon>Mycobacterium simiae complex</taxon>
    </lineage>
</organism>
<protein>
    <submittedName>
        <fullName evidence="1">Uncharacterized protein</fullName>
    </submittedName>
</protein>
<evidence type="ECO:0000313" key="1">
    <source>
        <dbReference type="EMBL" id="BBZ46700.1"/>
    </source>
</evidence>
<dbReference type="Proteomes" id="UP000467105">
    <property type="component" value="Chromosome"/>
</dbReference>
<dbReference type="EMBL" id="AP022614">
    <property type="protein sequence ID" value="BBZ46700.1"/>
    <property type="molecule type" value="Genomic_DNA"/>
</dbReference>